<keyword evidence="6 10" id="KW-0067">ATP-binding</keyword>
<dbReference type="FunFam" id="3.40.50.800:FF:000011">
    <property type="entry name" value="Proline--tRNA ligase"/>
    <property type="match status" value="1"/>
</dbReference>
<dbReference type="OrthoDB" id="9809052at2"/>
<keyword evidence="13" id="KW-1185">Reference proteome</keyword>
<name>A0A4R5NDF8_9LACO</name>
<dbReference type="InterPro" id="IPR036621">
    <property type="entry name" value="Anticodon-bd_dom_sf"/>
</dbReference>
<evidence type="ECO:0000256" key="3">
    <source>
        <dbReference type="ARBA" id="ARBA00022490"/>
    </source>
</evidence>
<comment type="function">
    <text evidence="10">Catalyzes the attachment of proline to tRNA(Pro) in a two-step reaction: proline is first activated by ATP to form Pro-AMP and then transferred to the acceptor end of tRNA(Pro). As ProRS can inadvertently accommodate and process non-cognate amino acids such as alanine and cysteine, to avoid such errors it has two additional distinct editing activities against alanine. One activity is designated as 'pretransfer' editing and involves the tRNA(Pro)-independent hydrolysis of activated Ala-AMP. The other activity is designated 'posttransfer' editing and involves deacylation of mischarged Ala-tRNA(Pro). The misacylated Cys-tRNA(Pro) is not edited by ProRS.</text>
</comment>
<dbReference type="Gene3D" id="3.40.50.800">
    <property type="entry name" value="Anticodon-binding domain"/>
    <property type="match status" value="1"/>
</dbReference>
<dbReference type="NCBIfam" id="NF006625">
    <property type="entry name" value="PRK09194.1"/>
    <property type="match status" value="1"/>
</dbReference>
<dbReference type="AlphaFoldDB" id="A0A4R5NDF8"/>
<dbReference type="RefSeq" id="WP_010019497.1">
    <property type="nucleotide sequence ID" value="NZ_CP162899.1"/>
</dbReference>
<comment type="caution">
    <text evidence="12">The sequence shown here is derived from an EMBL/GenBank/DDBJ whole genome shotgun (WGS) entry which is preliminary data.</text>
</comment>
<evidence type="ECO:0000256" key="10">
    <source>
        <dbReference type="HAMAP-Rule" id="MF_01569"/>
    </source>
</evidence>
<accession>A0A4R5NDF8</accession>
<dbReference type="PROSITE" id="PS50862">
    <property type="entry name" value="AA_TRNA_LIGASE_II"/>
    <property type="match status" value="1"/>
</dbReference>
<dbReference type="PRINTS" id="PR01046">
    <property type="entry name" value="TRNASYNTHPRO"/>
</dbReference>
<dbReference type="PANTHER" id="PTHR42753">
    <property type="entry name" value="MITOCHONDRIAL RIBOSOME PROTEIN L39/PROLYL-TRNA LIGASE FAMILY MEMBER"/>
    <property type="match status" value="1"/>
</dbReference>
<dbReference type="Pfam" id="PF04073">
    <property type="entry name" value="tRNA_edit"/>
    <property type="match status" value="1"/>
</dbReference>
<dbReference type="CDD" id="cd00861">
    <property type="entry name" value="ProRS_anticodon_short"/>
    <property type="match status" value="1"/>
</dbReference>
<dbReference type="NCBIfam" id="TIGR00409">
    <property type="entry name" value="proS_fam_II"/>
    <property type="match status" value="1"/>
</dbReference>
<dbReference type="EC" id="6.1.1.15" evidence="10"/>
<evidence type="ECO:0000256" key="8">
    <source>
        <dbReference type="ARBA" id="ARBA00023146"/>
    </source>
</evidence>
<dbReference type="PANTHER" id="PTHR42753:SF2">
    <property type="entry name" value="PROLINE--TRNA LIGASE"/>
    <property type="match status" value="1"/>
</dbReference>
<evidence type="ECO:0000259" key="11">
    <source>
        <dbReference type="PROSITE" id="PS50862"/>
    </source>
</evidence>
<dbReference type="GO" id="GO:0002161">
    <property type="term" value="F:aminoacyl-tRNA deacylase activity"/>
    <property type="evidence" value="ECO:0007669"/>
    <property type="project" value="InterPro"/>
</dbReference>
<keyword evidence="5 10" id="KW-0547">Nucleotide-binding</keyword>
<protein>
    <recommendedName>
        <fullName evidence="10">Proline--tRNA ligase</fullName>
        <ecNumber evidence="10">6.1.1.15</ecNumber>
    </recommendedName>
    <alternativeName>
        <fullName evidence="10">Prolyl-tRNA synthetase</fullName>
        <shortName evidence="10">ProRS</shortName>
    </alternativeName>
</protein>
<dbReference type="InterPro" id="IPR006195">
    <property type="entry name" value="aa-tRNA-synth_II"/>
</dbReference>
<dbReference type="GO" id="GO:0005524">
    <property type="term" value="F:ATP binding"/>
    <property type="evidence" value="ECO:0007669"/>
    <property type="project" value="UniProtKB-UniRule"/>
</dbReference>
<dbReference type="InterPro" id="IPR002316">
    <property type="entry name" value="Pro-tRNA-ligase_IIa"/>
</dbReference>
<sequence length="569" mass="63834">MKQSKLYIPTLKQTPSDAEAISHQLMLRAGYIRQVSAGVYAYLPLAWSVIQKIEGLIRKQMKDIDAAEMRMPAILPADLWKESGRYATYGDNLFKFKDRHDRDFILGPTHEETFTSIVKEGLNSYKKLPIAMYQIQMKYRDEDRPRNGLLRGREFIMQDAYSFTSNKEQLDVIFNQMEQAYRNIFDACGLNYRVIIGDAGAMGGTDSKEFSAIADIGEDTIAYSDDSDYSANLEMAASKMDENPVEDKKEMEEVNTPNVHTIDALAQLLKVDASRIMKAVAYIADEKPVMVMIRGDYDVNDVKLKNYLGADFLREATNEEVTDVFGSVPGFIGPKGIKEDVKVLYDSSLVGLTNFVVGPNKADRHFVNANFEDITDEMPEFRDFRVIKEGETSPDGHGKIQFTRGIEIGHIFKLGTKFSKALGANFLDENGKSNPIIMGSYGIGVSRLLTAIVEQHSDENGIVWPVSLAPYQVHVVPIKYNNDVQGKLSDEIVELLENEGYDVLLDDRKERPGVKFADSDLIGTPIRITVGKKAADEIVELKLRSTGETIEVSKDELVNSVKILLKNQK</sequence>
<comment type="subcellular location">
    <subcellularLocation>
        <location evidence="1 10">Cytoplasm</location>
    </subcellularLocation>
</comment>
<dbReference type="STRING" id="1612.ABB44_09000"/>
<comment type="subunit">
    <text evidence="2 10">Homodimer.</text>
</comment>
<dbReference type="InterPro" id="IPR036754">
    <property type="entry name" value="YbaK/aa-tRNA-synt-asso_dom_sf"/>
</dbReference>
<comment type="domain">
    <text evidence="10">Consists of three domains: the N-terminal catalytic domain, the editing domain and the C-terminal anticodon-binding domain.</text>
</comment>
<keyword evidence="4 10" id="KW-0436">Ligase</keyword>
<evidence type="ECO:0000256" key="6">
    <source>
        <dbReference type="ARBA" id="ARBA00022840"/>
    </source>
</evidence>
<dbReference type="GO" id="GO:0004827">
    <property type="term" value="F:proline-tRNA ligase activity"/>
    <property type="evidence" value="ECO:0007669"/>
    <property type="project" value="UniProtKB-UniRule"/>
</dbReference>
<dbReference type="Gene3D" id="3.30.930.10">
    <property type="entry name" value="Bira Bifunctional Protein, Domain 2"/>
    <property type="match status" value="2"/>
</dbReference>
<dbReference type="CDD" id="cd00779">
    <property type="entry name" value="ProRS_core_prok"/>
    <property type="match status" value="1"/>
</dbReference>
<dbReference type="InterPro" id="IPR004500">
    <property type="entry name" value="Pro-tRNA-synth_IIa_bac-type"/>
</dbReference>
<evidence type="ECO:0000256" key="1">
    <source>
        <dbReference type="ARBA" id="ARBA00004496"/>
    </source>
</evidence>
<keyword evidence="3 10" id="KW-0963">Cytoplasm</keyword>
<organism evidence="12 13">
    <name type="scientific">Companilactobacillus farciminis</name>
    <dbReference type="NCBI Taxonomy" id="1612"/>
    <lineage>
        <taxon>Bacteria</taxon>
        <taxon>Bacillati</taxon>
        <taxon>Bacillota</taxon>
        <taxon>Bacilli</taxon>
        <taxon>Lactobacillales</taxon>
        <taxon>Lactobacillaceae</taxon>
        <taxon>Companilactobacillus</taxon>
    </lineage>
</organism>
<comment type="similarity">
    <text evidence="10">Belongs to the class-II aminoacyl-tRNA synthetase family. ProS type 1 subfamily.</text>
</comment>
<dbReference type="InterPro" id="IPR033730">
    <property type="entry name" value="ProRS_core_prok"/>
</dbReference>
<dbReference type="InterPro" id="IPR050062">
    <property type="entry name" value="Pro-tRNA_synthetase"/>
</dbReference>
<dbReference type="InterPro" id="IPR023717">
    <property type="entry name" value="Pro-tRNA-Synthase_IIa_type1"/>
</dbReference>
<dbReference type="GO" id="GO:0005829">
    <property type="term" value="C:cytosol"/>
    <property type="evidence" value="ECO:0007669"/>
    <property type="project" value="TreeGrafter"/>
</dbReference>
<dbReference type="EMBL" id="PUFN01000024">
    <property type="protein sequence ID" value="TDG70731.1"/>
    <property type="molecule type" value="Genomic_DNA"/>
</dbReference>
<dbReference type="InterPro" id="IPR004154">
    <property type="entry name" value="Anticodon-bd"/>
</dbReference>
<evidence type="ECO:0000256" key="9">
    <source>
        <dbReference type="ARBA" id="ARBA00047671"/>
    </source>
</evidence>
<dbReference type="SUPFAM" id="SSF55681">
    <property type="entry name" value="Class II aaRS and biotin synthetases"/>
    <property type="match status" value="1"/>
</dbReference>
<dbReference type="Pfam" id="PF03129">
    <property type="entry name" value="HGTP_anticodon"/>
    <property type="match status" value="1"/>
</dbReference>
<dbReference type="GO" id="GO:0016740">
    <property type="term" value="F:transferase activity"/>
    <property type="evidence" value="ECO:0007669"/>
    <property type="project" value="UniProtKB-ARBA"/>
</dbReference>
<dbReference type="Proteomes" id="UP000295257">
    <property type="component" value="Unassembled WGS sequence"/>
</dbReference>
<dbReference type="GO" id="GO:0140096">
    <property type="term" value="F:catalytic activity, acting on a protein"/>
    <property type="evidence" value="ECO:0007669"/>
    <property type="project" value="UniProtKB-ARBA"/>
</dbReference>
<evidence type="ECO:0000256" key="7">
    <source>
        <dbReference type="ARBA" id="ARBA00022917"/>
    </source>
</evidence>
<proteinExistence type="inferred from homology"/>
<dbReference type="InterPro" id="IPR002314">
    <property type="entry name" value="aa-tRNA-synt_IIb"/>
</dbReference>
<comment type="catalytic activity">
    <reaction evidence="9 10">
        <text>tRNA(Pro) + L-proline + ATP = L-prolyl-tRNA(Pro) + AMP + diphosphate</text>
        <dbReference type="Rhea" id="RHEA:14305"/>
        <dbReference type="Rhea" id="RHEA-COMP:9700"/>
        <dbReference type="Rhea" id="RHEA-COMP:9702"/>
        <dbReference type="ChEBI" id="CHEBI:30616"/>
        <dbReference type="ChEBI" id="CHEBI:33019"/>
        <dbReference type="ChEBI" id="CHEBI:60039"/>
        <dbReference type="ChEBI" id="CHEBI:78442"/>
        <dbReference type="ChEBI" id="CHEBI:78532"/>
        <dbReference type="ChEBI" id="CHEBI:456215"/>
        <dbReference type="EC" id="6.1.1.15"/>
    </reaction>
</comment>
<dbReference type="Pfam" id="PF00587">
    <property type="entry name" value="tRNA-synt_2b"/>
    <property type="match status" value="1"/>
</dbReference>
<reference evidence="12 13" key="1">
    <citation type="journal article" date="2019" name="Appl. Microbiol. Biotechnol.">
        <title>Uncovering carbohydrate metabolism through a genotype-phenotype association study of 56 lactic acid bacteria genomes.</title>
        <authorList>
            <person name="Buron-Moles G."/>
            <person name="Chailyan A."/>
            <person name="Dolejs I."/>
            <person name="Forster J."/>
            <person name="Miks M.H."/>
        </authorList>
    </citation>
    <scope>NUCLEOTIDE SEQUENCE [LARGE SCALE GENOMIC DNA]</scope>
    <source>
        <strain evidence="12 13">ATCC 29644</strain>
    </source>
</reference>
<gene>
    <name evidence="10" type="primary">proS</name>
    <name evidence="12" type="ORF">C5L30_001522</name>
</gene>
<dbReference type="GO" id="GO:0006433">
    <property type="term" value="P:prolyl-tRNA aminoacylation"/>
    <property type="evidence" value="ECO:0007669"/>
    <property type="project" value="UniProtKB-UniRule"/>
</dbReference>
<dbReference type="InterPro" id="IPR045864">
    <property type="entry name" value="aa-tRNA-synth_II/BPL/LPL"/>
</dbReference>
<keyword evidence="8 10" id="KW-0030">Aminoacyl-tRNA synthetase</keyword>
<dbReference type="CDD" id="cd04334">
    <property type="entry name" value="ProRS-INS"/>
    <property type="match status" value="1"/>
</dbReference>
<evidence type="ECO:0000256" key="2">
    <source>
        <dbReference type="ARBA" id="ARBA00011738"/>
    </source>
</evidence>
<feature type="domain" description="Aminoacyl-transfer RNA synthetases class-II family profile" evidence="11">
    <location>
        <begin position="33"/>
        <end position="465"/>
    </location>
</feature>
<dbReference type="InterPro" id="IPR007214">
    <property type="entry name" value="YbaK/aa-tRNA-synth-assoc-dom"/>
</dbReference>
<keyword evidence="7 10" id="KW-0648">Protein biosynthesis</keyword>
<evidence type="ECO:0000256" key="5">
    <source>
        <dbReference type="ARBA" id="ARBA00022741"/>
    </source>
</evidence>
<dbReference type="SUPFAM" id="SSF55826">
    <property type="entry name" value="YbaK/ProRS associated domain"/>
    <property type="match status" value="1"/>
</dbReference>
<evidence type="ECO:0000256" key="4">
    <source>
        <dbReference type="ARBA" id="ARBA00022598"/>
    </source>
</evidence>
<evidence type="ECO:0000313" key="13">
    <source>
        <dbReference type="Proteomes" id="UP000295257"/>
    </source>
</evidence>
<evidence type="ECO:0000313" key="12">
    <source>
        <dbReference type="EMBL" id="TDG70731.1"/>
    </source>
</evidence>
<dbReference type="InterPro" id="IPR044140">
    <property type="entry name" value="ProRS_anticodon_short"/>
</dbReference>
<dbReference type="HAMAP" id="MF_01569">
    <property type="entry name" value="Pro_tRNA_synth_type1"/>
    <property type="match status" value="1"/>
</dbReference>
<dbReference type="SUPFAM" id="SSF52954">
    <property type="entry name" value="Class II aaRS ABD-related"/>
    <property type="match status" value="1"/>
</dbReference>